<evidence type="ECO:0000256" key="5">
    <source>
        <dbReference type="ARBA" id="ARBA00022692"/>
    </source>
</evidence>
<evidence type="ECO:0000256" key="7">
    <source>
        <dbReference type="ARBA" id="ARBA00023136"/>
    </source>
</evidence>
<evidence type="ECO:0000256" key="6">
    <source>
        <dbReference type="ARBA" id="ARBA00022989"/>
    </source>
</evidence>
<feature type="transmembrane region" description="Helical" evidence="8">
    <location>
        <begin position="401"/>
        <end position="418"/>
    </location>
</feature>
<dbReference type="STRING" id="428993.SAMN06296058_1611"/>
<gene>
    <name evidence="10" type="ORF">SAMN06296058_1611</name>
</gene>
<evidence type="ECO:0000313" key="11">
    <source>
        <dbReference type="Proteomes" id="UP000190341"/>
    </source>
</evidence>
<dbReference type="Proteomes" id="UP000190341">
    <property type="component" value="Unassembled WGS sequence"/>
</dbReference>
<feature type="transmembrane region" description="Helical" evidence="8">
    <location>
        <begin position="82"/>
        <end position="101"/>
    </location>
</feature>
<reference evidence="10 11" key="1">
    <citation type="submission" date="2017-02" db="EMBL/GenBank/DDBJ databases">
        <authorList>
            <person name="Peterson S.W."/>
        </authorList>
    </citation>
    <scope>NUCLEOTIDE SEQUENCE [LARGE SCALE GENOMIC DNA]</scope>
    <source>
        <strain evidence="10 11">P15</strain>
    </source>
</reference>
<dbReference type="InterPro" id="IPR038731">
    <property type="entry name" value="RgtA/B/C-like"/>
</dbReference>
<sequence>MWSREDKRQFIWFMLFALVVIGAGLGLRAPWPADEPRFVLVARQMWESGEWLFPHRGQELYADKPPLYFWMLASTYALVRNWNIAFLIPSLLTALGTLALTYDFARRAWNPRVGLWAAGAVLCALQFVYQAKRAQIDPTVVFFITLGMYGLGRHLLQGANWRWYWLGCFAAGLGVISKGVGFLPLLALIPYWLMRWRGWRGLSSPAPVGAGRWWLGAASFLLAIALWFVPMLVTALVDGDREHRAYLNELLFRQTATRYVNAWHHHAPFWYFLEVIAYFWLPFAIFIPWLIRPWRQAWRERDARVWWPLAWTLLVLLFFSASPGKRDMYILPALPALAWAAAPFLPVLAQRRGVRVALLVFAGALGGLLLGAGVLAVTSDPAFELKLEAERGLAGDAHAEALWWTLAIMGGLIVAAAARLRAARAIALTLATVLVLWLGYGLALAPLMDGENSARDVMQDARRHAGATATIGLVDWKEQQLLQAVGAVTEFGFKAPVETQWERGLTWVRAEPGQRVLMAQDATLPACVDRTHAEPLGAANRRSWWLLRAHALATCDFGTPGAR</sequence>
<dbReference type="GO" id="GO:0009103">
    <property type="term" value="P:lipopolysaccharide biosynthetic process"/>
    <property type="evidence" value="ECO:0007669"/>
    <property type="project" value="TreeGrafter"/>
</dbReference>
<dbReference type="AlphaFoldDB" id="A0A1T5KDK1"/>
<dbReference type="GO" id="GO:0016763">
    <property type="term" value="F:pentosyltransferase activity"/>
    <property type="evidence" value="ECO:0007669"/>
    <property type="project" value="TreeGrafter"/>
</dbReference>
<evidence type="ECO:0000256" key="2">
    <source>
        <dbReference type="ARBA" id="ARBA00022475"/>
    </source>
</evidence>
<comment type="subcellular location">
    <subcellularLocation>
        <location evidence="1">Cell membrane</location>
        <topology evidence="1">Multi-pass membrane protein</topology>
    </subcellularLocation>
</comment>
<feature type="transmembrane region" description="Helical" evidence="8">
    <location>
        <begin position="12"/>
        <end position="31"/>
    </location>
</feature>
<evidence type="ECO:0000256" key="4">
    <source>
        <dbReference type="ARBA" id="ARBA00022679"/>
    </source>
</evidence>
<feature type="transmembrane region" description="Helical" evidence="8">
    <location>
        <begin position="213"/>
        <end position="237"/>
    </location>
</feature>
<feature type="transmembrane region" description="Helical" evidence="8">
    <location>
        <begin position="163"/>
        <end position="193"/>
    </location>
</feature>
<dbReference type="GO" id="GO:0005886">
    <property type="term" value="C:plasma membrane"/>
    <property type="evidence" value="ECO:0007669"/>
    <property type="project" value="UniProtKB-SubCell"/>
</dbReference>
<keyword evidence="7 8" id="KW-0472">Membrane</keyword>
<keyword evidence="5 8" id="KW-0812">Transmembrane</keyword>
<evidence type="ECO:0000256" key="1">
    <source>
        <dbReference type="ARBA" id="ARBA00004651"/>
    </source>
</evidence>
<accession>A0A1T5KDK1</accession>
<dbReference type="OrthoDB" id="9775035at2"/>
<keyword evidence="11" id="KW-1185">Reference proteome</keyword>
<keyword evidence="6 8" id="KW-1133">Transmembrane helix</keyword>
<dbReference type="PANTHER" id="PTHR33908:SF3">
    <property type="entry name" value="UNDECAPRENYL PHOSPHATE-ALPHA-4-AMINO-4-DEOXY-L-ARABINOSE ARABINOSYL TRANSFERASE"/>
    <property type="match status" value="1"/>
</dbReference>
<feature type="transmembrane region" description="Helical" evidence="8">
    <location>
        <begin position="425"/>
        <end position="448"/>
    </location>
</feature>
<feature type="transmembrane region" description="Helical" evidence="8">
    <location>
        <begin position="328"/>
        <end position="349"/>
    </location>
</feature>
<feature type="transmembrane region" description="Helical" evidence="8">
    <location>
        <begin position="269"/>
        <end position="291"/>
    </location>
</feature>
<dbReference type="Pfam" id="PF13231">
    <property type="entry name" value="PMT_2"/>
    <property type="match status" value="1"/>
</dbReference>
<name>A0A1T5KDK1_9GAMM</name>
<evidence type="ECO:0000313" key="10">
    <source>
        <dbReference type="EMBL" id="SKC61761.1"/>
    </source>
</evidence>
<feature type="transmembrane region" description="Helical" evidence="8">
    <location>
        <begin position="303"/>
        <end position="322"/>
    </location>
</feature>
<evidence type="ECO:0000259" key="9">
    <source>
        <dbReference type="Pfam" id="PF13231"/>
    </source>
</evidence>
<organism evidence="10 11">
    <name type="scientific">Pseudoxanthomonas indica</name>
    <dbReference type="NCBI Taxonomy" id="428993"/>
    <lineage>
        <taxon>Bacteria</taxon>
        <taxon>Pseudomonadati</taxon>
        <taxon>Pseudomonadota</taxon>
        <taxon>Gammaproteobacteria</taxon>
        <taxon>Lysobacterales</taxon>
        <taxon>Lysobacteraceae</taxon>
        <taxon>Pseudoxanthomonas</taxon>
    </lineage>
</organism>
<evidence type="ECO:0000256" key="8">
    <source>
        <dbReference type="SAM" id="Phobius"/>
    </source>
</evidence>
<dbReference type="EMBL" id="FUZV01000001">
    <property type="protein sequence ID" value="SKC61761.1"/>
    <property type="molecule type" value="Genomic_DNA"/>
</dbReference>
<dbReference type="InterPro" id="IPR050297">
    <property type="entry name" value="LipidA_mod_glycosyltrf_83"/>
</dbReference>
<feature type="transmembrane region" description="Helical" evidence="8">
    <location>
        <begin position="356"/>
        <end position="377"/>
    </location>
</feature>
<protein>
    <submittedName>
        <fullName evidence="10">4-amino-4-deoxy-L-arabinose transferase</fullName>
    </submittedName>
</protein>
<proteinExistence type="predicted"/>
<keyword evidence="2" id="KW-1003">Cell membrane</keyword>
<dbReference type="GO" id="GO:0010041">
    <property type="term" value="P:response to iron(III) ion"/>
    <property type="evidence" value="ECO:0007669"/>
    <property type="project" value="TreeGrafter"/>
</dbReference>
<dbReference type="RefSeq" id="WP_079723898.1">
    <property type="nucleotide sequence ID" value="NZ_BMCL01000002.1"/>
</dbReference>
<evidence type="ECO:0000256" key="3">
    <source>
        <dbReference type="ARBA" id="ARBA00022676"/>
    </source>
</evidence>
<dbReference type="PANTHER" id="PTHR33908">
    <property type="entry name" value="MANNOSYLTRANSFERASE YKCB-RELATED"/>
    <property type="match status" value="1"/>
</dbReference>
<keyword evidence="4 10" id="KW-0808">Transferase</keyword>
<feature type="domain" description="Glycosyltransferase RgtA/B/C/D-like" evidence="9">
    <location>
        <begin position="63"/>
        <end position="207"/>
    </location>
</feature>
<keyword evidence="3" id="KW-0328">Glycosyltransferase</keyword>